<sequence>DLKELPHAFTQSLQLQHLALRACIWILLPDLGKISELEYLDFGGCHSLQQLPRGTIDQRSLKYLNLLDTRMEQLLEHLEHLENLQLQQLNIGSRVLTRLPASLKKNEP</sequence>
<proteinExistence type="predicted"/>
<dbReference type="EMBL" id="JAHRHJ020000008">
    <property type="protein sequence ID" value="KAH9303663.1"/>
    <property type="molecule type" value="Genomic_DNA"/>
</dbReference>
<feature type="non-terminal residue" evidence="1">
    <location>
        <position position="1"/>
    </location>
</feature>
<feature type="non-terminal residue" evidence="1">
    <location>
        <position position="108"/>
    </location>
</feature>
<reference evidence="1 2" key="1">
    <citation type="journal article" date="2021" name="Nat. Plants">
        <title>The Taxus genome provides insights into paclitaxel biosynthesis.</title>
        <authorList>
            <person name="Xiong X."/>
            <person name="Gou J."/>
            <person name="Liao Q."/>
            <person name="Li Y."/>
            <person name="Zhou Q."/>
            <person name="Bi G."/>
            <person name="Li C."/>
            <person name="Du R."/>
            <person name="Wang X."/>
            <person name="Sun T."/>
            <person name="Guo L."/>
            <person name="Liang H."/>
            <person name="Lu P."/>
            <person name="Wu Y."/>
            <person name="Zhang Z."/>
            <person name="Ro D.K."/>
            <person name="Shang Y."/>
            <person name="Huang S."/>
            <person name="Yan J."/>
        </authorList>
    </citation>
    <scope>NUCLEOTIDE SEQUENCE [LARGE SCALE GENOMIC DNA]</scope>
    <source>
        <strain evidence="1">Ta-2019</strain>
    </source>
</reference>
<name>A0AA38CVB0_TAXCH</name>
<dbReference type="Proteomes" id="UP000824469">
    <property type="component" value="Unassembled WGS sequence"/>
</dbReference>
<evidence type="ECO:0000313" key="2">
    <source>
        <dbReference type="Proteomes" id="UP000824469"/>
    </source>
</evidence>
<evidence type="ECO:0000313" key="1">
    <source>
        <dbReference type="EMBL" id="KAH9303663.1"/>
    </source>
</evidence>
<dbReference type="AlphaFoldDB" id="A0AA38CVB0"/>
<keyword evidence="2" id="KW-1185">Reference proteome</keyword>
<comment type="caution">
    <text evidence="1">The sequence shown here is derived from an EMBL/GenBank/DDBJ whole genome shotgun (WGS) entry which is preliminary data.</text>
</comment>
<accession>A0AA38CVB0</accession>
<dbReference type="InterPro" id="IPR032675">
    <property type="entry name" value="LRR_dom_sf"/>
</dbReference>
<dbReference type="Gene3D" id="3.80.10.10">
    <property type="entry name" value="Ribonuclease Inhibitor"/>
    <property type="match status" value="1"/>
</dbReference>
<gene>
    <name evidence="1" type="ORF">KI387_008067</name>
</gene>
<evidence type="ECO:0008006" key="3">
    <source>
        <dbReference type="Google" id="ProtNLM"/>
    </source>
</evidence>
<dbReference type="SUPFAM" id="SSF52047">
    <property type="entry name" value="RNI-like"/>
    <property type="match status" value="1"/>
</dbReference>
<organism evidence="1 2">
    <name type="scientific">Taxus chinensis</name>
    <name type="common">Chinese yew</name>
    <name type="synonym">Taxus wallichiana var. chinensis</name>
    <dbReference type="NCBI Taxonomy" id="29808"/>
    <lineage>
        <taxon>Eukaryota</taxon>
        <taxon>Viridiplantae</taxon>
        <taxon>Streptophyta</taxon>
        <taxon>Embryophyta</taxon>
        <taxon>Tracheophyta</taxon>
        <taxon>Spermatophyta</taxon>
        <taxon>Pinopsida</taxon>
        <taxon>Pinidae</taxon>
        <taxon>Conifers II</taxon>
        <taxon>Cupressales</taxon>
        <taxon>Taxaceae</taxon>
        <taxon>Taxus</taxon>
    </lineage>
</organism>
<protein>
    <recommendedName>
        <fullName evidence="3">Disease resistance protein</fullName>
    </recommendedName>
</protein>